<dbReference type="EMBL" id="AZFS01000003">
    <property type="protein sequence ID" value="KRL98532.1"/>
    <property type="molecule type" value="Genomic_DNA"/>
</dbReference>
<dbReference type="Proteomes" id="UP000051580">
    <property type="component" value="Unassembled WGS sequence"/>
</dbReference>
<evidence type="ECO:0000313" key="1">
    <source>
        <dbReference type="EMBL" id="KRL98532.1"/>
    </source>
</evidence>
<evidence type="ECO:0000313" key="2">
    <source>
        <dbReference type="Proteomes" id="UP000051580"/>
    </source>
</evidence>
<proteinExistence type="predicted"/>
<sequence length="56" mass="6491">MLKAYHVSANLSKLILKLRHSQIGRTSRPSSKLCNRLQRRRLSVLPQPYFSKIKGN</sequence>
<reference evidence="1 2" key="1">
    <citation type="journal article" date="2015" name="Genome Announc.">
        <title>Expanding the biotechnology potential of lactobacilli through comparative genomics of 213 strains and associated genera.</title>
        <authorList>
            <person name="Sun Z."/>
            <person name="Harris H.M."/>
            <person name="McCann A."/>
            <person name="Guo C."/>
            <person name="Argimon S."/>
            <person name="Zhang W."/>
            <person name="Yang X."/>
            <person name="Jeffery I.B."/>
            <person name="Cooney J.C."/>
            <person name="Kagawa T.F."/>
            <person name="Liu W."/>
            <person name="Song Y."/>
            <person name="Salvetti E."/>
            <person name="Wrobel A."/>
            <person name="Rasinkangas P."/>
            <person name="Parkhill J."/>
            <person name="Rea M.C."/>
            <person name="O'Sullivan O."/>
            <person name="Ritari J."/>
            <person name="Douillard F.P."/>
            <person name="Paul Ross R."/>
            <person name="Yang R."/>
            <person name="Briner A.E."/>
            <person name="Felis G.E."/>
            <person name="de Vos W.M."/>
            <person name="Barrangou R."/>
            <person name="Klaenhammer T.R."/>
            <person name="Caufield P.W."/>
            <person name="Cui Y."/>
            <person name="Zhang H."/>
            <person name="O'Toole P.W."/>
        </authorList>
    </citation>
    <scope>NUCLEOTIDE SEQUENCE [LARGE SCALE GENOMIC DNA]</scope>
    <source>
        <strain evidence="1 2">DSM 16381</strain>
    </source>
</reference>
<name>A0A0R1V0B8_9LACO</name>
<dbReference type="STRING" id="1423753.FD28_GL001895"/>
<organism evidence="1 2">
    <name type="scientific">Levilactobacillus hammesii DSM 16381</name>
    <dbReference type="NCBI Taxonomy" id="1423753"/>
    <lineage>
        <taxon>Bacteria</taxon>
        <taxon>Bacillati</taxon>
        <taxon>Bacillota</taxon>
        <taxon>Bacilli</taxon>
        <taxon>Lactobacillales</taxon>
        <taxon>Lactobacillaceae</taxon>
        <taxon>Levilactobacillus</taxon>
    </lineage>
</organism>
<protein>
    <submittedName>
        <fullName evidence="1">Uncharacterized protein</fullName>
    </submittedName>
</protein>
<accession>A0A0R1V0B8</accession>
<comment type="caution">
    <text evidence="1">The sequence shown here is derived from an EMBL/GenBank/DDBJ whole genome shotgun (WGS) entry which is preliminary data.</text>
</comment>
<dbReference type="AlphaFoldDB" id="A0A0R1V0B8"/>
<keyword evidence="2" id="KW-1185">Reference proteome</keyword>
<dbReference type="PATRIC" id="fig|1423753.3.peg.1989"/>
<gene>
    <name evidence="1" type="ORF">FD28_GL001895</name>
</gene>